<evidence type="ECO:0000313" key="3">
    <source>
        <dbReference type="Proteomes" id="UP001066276"/>
    </source>
</evidence>
<protein>
    <recommendedName>
        <fullName evidence="4">Tropomyosin</fullName>
    </recommendedName>
</protein>
<comment type="caution">
    <text evidence="2">The sequence shown here is derived from an EMBL/GenBank/DDBJ whole genome shotgun (WGS) entry which is preliminary data.</text>
</comment>
<proteinExistence type="predicted"/>
<evidence type="ECO:0000256" key="1">
    <source>
        <dbReference type="SAM" id="MobiDB-lite"/>
    </source>
</evidence>
<feature type="region of interest" description="Disordered" evidence="1">
    <location>
        <begin position="19"/>
        <end position="43"/>
    </location>
</feature>
<name>A0AAV7W2Y4_PLEWA</name>
<dbReference type="AlphaFoldDB" id="A0AAV7W2Y4"/>
<reference evidence="2" key="1">
    <citation type="journal article" date="2022" name="bioRxiv">
        <title>Sequencing and chromosome-scale assembly of the giantPleurodeles waltlgenome.</title>
        <authorList>
            <person name="Brown T."/>
            <person name="Elewa A."/>
            <person name="Iarovenko S."/>
            <person name="Subramanian E."/>
            <person name="Araus A.J."/>
            <person name="Petzold A."/>
            <person name="Susuki M."/>
            <person name="Suzuki K.-i.T."/>
            <person name="Hayashi T."/>
            <person name="Toyoda A."/>
            <person name="Oliveira C."/>
            <person name="Osipova E."/>
            <person name="Leigh N.D."/>
            <person name="Simon A."/>
            <person name="Yun M.H."/>
        </authorList>
    </citation>
    <scope>NUCLEOTIDE SEQUENCE</scope>
    <source>
        <strain evidence="2">20211129_DDA</strain>
        <tissue evidence="2">Liver</tissue>
    </source>
</reference>
<evidence type="ECO:0000313" key="2">
    <source>
        <dbReference type="EMBL" id="KAJ1208324.1"/>
    </source>
</evidence>
<evidence type="ECO:0008006" key="4">
    <source>
        <dbReference type="Google" id="ProtNLM"/>
    </source>
</evidence>
<organism evidence="2 3">
    <name type="scientific">Pleurodeles waltl</name>
    <name type="common">Iberian ribbed newt</name>
    <dbReference type="NCBI Taxonomy" id="8319"/>
    <lineage>
        <taxon>Eukaryota</taxon>
        <taxon>Metazoa</taxon>
        <taxon>Chordata</taxon>
        <taxon>Craniata</taxon>
        <taxon>Vertebrata</taxon>
        <taxon>Euteleostomi</taxon>
        <taxon>Amphibia</taxon>
        <taxon>Batrachia</taxon>
        <taxon>Caudata</taxon>
        <taxon>Salamandroidea</taxon>
        <taxon>Salamandridae</taxon>
        <taxon>Pleurodelinae</taxon>
        <taxon>Pleurodeles</taxon>
    </lineage>
</organism>
<dbReference type="Proteomes" id="UP001066276">
    <property type="component" value="Chromosome 1_2"/>
</dbReference>
<dbReference type="EMBL" id="JANPWB010000002">
    <property type="protein sequence ID" value="KAJ1208324.1"/>
    <property type="molecule type" value="Genomic_DNA"/>
</dbReference>
<keyword evidence="3" id="KW-1185">Reference proteome</keyword>
<accession>A0AAV7W2Y4</accession>
<sequence>MTLNIAALKQELAADMKEVKREVGDQGHRVDAPERSGDAHEEELDSYRCELLELQDQNVDPRYQLEDLENQSRRSNIRI</sequence>
<gene>
    <name evidence="2" type="ORF">NDU88_003710</name>
</gene>